<organism evidence="17 18">
    <name type="scientific">Nisaea acidiphila</name>
    <dbReference type="NCBI Taxonomy" id="1862145"/>
    <lineage>
        <taxon>Bacteria</taxon>
        <taxon>Pseudomonadati</taxon>
        <taxon>Pseudomonadota</taxon>
        <taxon>Alphaproteobacteria</taxon>
        <taxon>Rhodospirillales</taxon>
        <taxon>Thalassobaculaceae</taxon>
        <taxon>Nisaea</taxon>
    </lineage>
</organism>
<dbReference type="KEGG" id="naci:NUH88_05015"/>
<dbReference type="PANTHER" id="PTHR32552:SF81">
    <property type="entry name" value="TONB-DEPENDENT OUTER MEMBRANE RECEPTOR"/>
    <property type="match status" value="1"/>
</dbReference>
<evidence type="ECO:0000256" key="7">
    <source>
        <dbReference type="ARBA" id="ARBA00023004"/>
    </source>
</evidence>
<dbReference type="AlphaFoldDB" id="A0A9J7B034"/>
<dbReference type="InterPro" id="IPR011662">
    <property type="entry name" value="Secretin/TonB_short_N"/>
</dbReference>
<keyword evidence="2 12" id="KW-0813">Transport</keyword>
<feature type="domain" description="Secretin/TonB short N-terminal" evidence="16">
    <location>
        <begin position="71"/>
        <end position="121"/>
    </location>
</feature>
<keyword evidence="18" id="KW-1185">Reference proteome</keyword>
<dbReference type="Pfam" id="PF07660">
    <property type="entry name" value="STN"/>
    <property type="match status" value="1"/>
</dbReference>
<dbReference type="GO" id="GO:0009279">
    <property type="term" value="C:cell outer membrane"/>
    <property type="evidence" value="ECO:0007669"/>
    <property type="project" value="UniProtKB-SubCell"/>
</dbReference>
<evidence type="ECO:0000313" key="17">
    <source>
        <dbReference type="EMBL" id="UUX51053.1"/>
    </source>
</evidence>
<keyword evidence="5 12" id="KW-0812">Transmembrane</keyword>
<gene>
    <name evidence="17" type="ORF">NUH88_05015</name>
</gene>
<dbReference type="Gene3D" id="2.40.170.20">
    <property type="entry name" value="TonB-dependent receptor, beta-barrel domain"/>
    <property type="match status" value="1"/>
</dbReference>
<dbReference type="Pfam" id="PF00593">
    <property type="entry name" value="TonB_dep_Rec_b-barrel"/>
    <property type="match status" value="1"/>
</dbReference>
<dbReference type="InterPro" id="IPR039426">
    <property type="entry name" value="TonB-dep_rcpt-like"/>
</dbReference>
<sequence>MEFARLERGMRPSIGTTALLALISAFAPMAAPGSAAAEETVIAQSGAAYSFDIPAQDLAGALQALASQSGHQISARGDLVEGHQSPAISGSMSVEEALRQLLAGTDLDYRLNGTTVAVIAAEQRSNAAELKPLVVYGEKVQRSYQETYSSVGVATGADIETYKLDELSDVFNTMANVRYFSSNGGNNAMQIRGVNADGITAPENSAPQITVVIDGVVQSSEALRRGSRGTWDLKQVEVLRGPQSTLQGRNAMAGAIVVESNDPTFDYEGSARGTLGNQERRDGAFMLSGPIMEDQVAFRLAGEFRQEEKDIDFVNSADEDLNDDKYRNVRGKLLIVPKAVDGLSIKLTANDVFDQPASNTVTGPDYFDRRFDSSASGYSTAELRKNEVNNYGVDVTYEFDGGLSLRSITALHDADLTIGTAPGNPVYSRTGGRENDDFTQDLRLELDGGGDLTGTVGLFYGKFDYETDSRFFLDSSILFGAGDHTIDSRTQNETESAAVYTDLRYRLTENFSLLGALRFQRDEVRNFIVTDVTGFLENSIADILYDKSMDATQEYDVLLPKAGIAYDLTPDRTVALTVARGYRQGFSQVADSTIDQVAEVDPEFVWTTELAYRDQSIEGLTLGGNIFYNSYKDQQITIRDVGLDGAVLTDNAGSSESYGAEVEGRYSFGNGWQAFGALGVLKTEIKDLTSILCSNTNNICDGNKFPEAPEVTASIGASYRHESGFFAAADASYTSDFYSNSAIDNDDARLVDEYYLANARIGYALGHFSASLYVDNIFDEEYLTGISSNTIEASVGDGRTFGVQVFARF</sequence>
<dbReference type="Pfam" id="PF07715">
    <property type="entry name" value="Plug"/>
    <property type="match status" value="1"/>
</dbReference>
<keyword evidence="9 14" id="KW-0798">TonB box</keyword>
<dbReference type="GO" id="GO:0006826">
    <property type="term" value="P:iron ion transport"/>
    <property type="evidence" value="ECO:0007669"/>
    <property type="project" value="UniProtKB-KW"/>
</dbReference>
<accession>A0A9J7B034</accession>
<keyword evidence="11 12" id="KW-0998">Cell outer membrane</keyword>
<feature type="signal peptide" evidence="15">
    <location>
        <begin position="1"/>
        <end position="30"/>
    </location>
</feature>
<reference evidence="17" key="1">
    <citation type="submission" date="2022-08" db="EMBL/GenBank/DDBJ databases">
        <title>Nisaea acidiphila sp. nov., isolated from a marine algal debris and emended description of the genus Nisaea Urios et al. 2008.</title>
        <authorList>
            <person name="Kwon K."/>
        </authorList>
    </citation>
    <scope>NUCLEOTIDE SEQUENCE</scope>
    <source>
        <strain evidence="17">MEBiC11861</strain>
    </source>
</reference>
<feature type="short sequence motif" description="TonB C-terminal box" evidence="13">
    <location>
        <begin position="792"/>
        <end position="809"/>
    </location>
</feature>
<name>A0A9J7B034_9PROT</name>
<evidence type="ECO:0000313" key="18">
    <source>
        <dbReference type="Proteomes" id="UP001060336"/>
    </source>
</evidence>
<evidence type="ECO:0000256" key="2">
    <source>
        <dbReference type="ARBA" id="ARBA00022448"/>
    </source>
</evidence>
<evidence type="ECO:0000256" key="3">
    <source>
        <dbReference type="ARBA" id="ARBA00022452"/>
    </source>
</evidence>
<protein>
    <submittedName>
        <fullName evidence="17">TonB-dependent receptor</fullName>
    </submittedName>
</protein>
<dbReference type="RefSeq" id="WP_257770327.1">
    <property type="nucleotide sequence ID" value="NZ_CP102480.1"/>
</dbReference>
<evidence type="ECO:0000256" key="12">
    <source>
        <dbReference type="PROSITE-ProRule" id="PRU01360"/>
    </source>
</evidence>
<evidence type="ECO:0000256" key="10">
    <source>
        <dbReference type="ARBA" id="ARBA00023136"/>
    </source>
</evidence>
<keyword evidence="17" id="KW-0675">Receptor</keyword>
<comment type="similarity">
    <text evidence="12 14">Belongs to the TonB-dependent receptor family.</text>
</comment>
<dbReference type="PANTHER" id="PTHR32552">
    <property type="entry name" value="FERRICHROME IRON RECEPTOR-RELATED"/>
    <property type="match status" value="1"/>
</dbReference>
<keyword evidence="10 12" id="KW-0472">Membrane</keyword>
<dbReference type="InterPro" id="IPR036942">
    <property type="entry name" value="Beta-barrel_TonB_sf"/>
</dbReference>
<dbReference type="Proteomes" id="UP001060336">
    <property type="component" value="Chromosome"/>
</dbReference>
<dbReference type="InterPro" id="IPR010917">
    <property type="entry name" value="TonB_rcpt_CS"/>
</dbReference>
<keyword evidence="6 15" id="KW-0732">Signal</keyword>
<dbReference type="SUPFAM" id="SSF56935">
    <property type="entry name" value="Porins"/>
    <property type="match status" value="1"/>
</dbReference>
<dbReference type="InterPro" id="IPR000531">
    <property type="entry name" value="Beta-barrel_TonB"/>
</dbReference>
<keyword evidence="7" id="KW-0408">Iron</keyword>
<evidence type="ECO:0000256" key="6">
    <source>
        <dbReference type="ARBA" id="ARBA00022729"/>
    </source>
</evidence>
<evidence type="ECO:0000256" key="8">
    <source>
        <dbReference type="ARBA" id="ARBA00023065"/>
    </source>
</evidence>
<evidence type="ECO:0000256" key="13">
    <source>
        <dbReference type="PROSITE-ProRule" id="PRU10144"/>
    </source>
</evidence>
<dbReference type="EMBL" id="CP102480">
    <property type="protein sequence ID" value="UUX51053.1"/>
    <property type="molecule type" value="Genomic_DNA"/>
</dbReference>
<dbReference type="SMART" id="SM00965">
    <property type="entry name" value="STN"/>
    <property type="match status" value="1"/>
</dbReference>
<dbReference type="PROSITE" id="PS52016">
    <property type="entry name" value="TONB_DEPENDENT_REC_3"/>
    <property type="match status" value="1"/>
</dbReference>
<evidence type="ECO:0000256" key="15">
    <source>
        <dbReference type="SAM" id="SignalP"/>
    </source>
</evidence>
<keyword evidence="8" id="KW-0406">Ion transport</keyword>
<dbReference type="PROSITE" id="PS01156">
    <property type="entry name" value="TONB_DEPENDENT_REC_2"/>
    <property type="match status" value="1"/>
</dbReference>
<keyword evidence="4" id="KW-0410">Iron transport</keyword>
<dbReference type="Gene3D" id="3.55.50.30">
    <property type="match status" value="1"/>
</dbReference>
<evidence type="ECO:0000259" key="16">
    <source>
        <dbReference type="SMART" id="SM00965"/>
    </source>
</evidence>
<comment type="subcellular location">
    <subcellularLocation>
        <location evidence="1 12">Cell outer membrane</location>
        <topology evidence="1 12">Multi-pass membrane protein</topology>
    </subcellularLocation>
</comment>
<dbReference type="InterPro" id="IPR012910">
    <property type="entry name" value="Plug_dom"/>
</dbReference>
<evidence type="ECO:0000256" key="1">
    <source>
        <dbReference type="ARBA" id="ARBA00004571"/>
    </source>
</evidence>
<evidence type="ECO:0000256" key="14">
    <source>
        <dbReference type="RuleBase" id="RU003357"/>
    </source>
</evidence>
<evidence type="ECO:0000256" key="4">
    <source>
        <dbReference type="ARBA" id="ARBA00022496"/>
    </source>
</evidence>
<evidence type="ECO:0000256" key="5">
    <source>
        <dbReference type="ARBA" id="ARBA00022692"/>
    </source>
</evidence>
<evidence type="ECO:0000256" key="9">
    <source>
        <dbReference type="ARBA" id="ARBA00023077"/>
    </source>
</evidence>
<proteinExistence type="inferred from homology"/>
<evidence type="ECO:0000256" key="11">
    <source>
        <dbReference type="ARBA" id="ARBA00023237"/>
    </source>
</evidence>
<keyword evidence="3 12" id="KW-1134">Transmembrane beta strand</keyword>
<feature type="chain" id="PRO_5039937757" evidence="15">
    <location>
        <begin position="31"/>
        <end position="809"/>
    </location>
</feature>